<dbReference type="Pfam" id="PF13174">
    <property type="entry name" value="TPR_6"/>
    <property type="match status" value="1"/>
</dbReference>
<keyword evidence="6" id="KW-0677">Repeat</keyword>
<dbReference type="InterPro" id="IPR029489">
    <property type="entry name" value="OGT/SEC/SPY_C"/>
</dbReference>
<keyword evidence="11" id="KW-1185">Reference proteome</keyword>
<evidence type="ECO:0000259" key="9">
    <source>
        <dbReference type="Pfam" id="PF13844"/>
    </source>
</evidence>
<dbReference type="Pfam" id="PF13432">
    <property type="entry name" value="TPR_16"/>
    <property type="match status" value="2"/>
</dbReference>
<accession>A0ABT5KSH9</accession>
<feature type="repeat" description="TPR" evidence="8">
    <location>
        <begin position="103"/>
        <end position="136"/>
    </location>
</feature>
<evidence type="ECO:0000256" key="2">
    <source>
        <dbReference type="ARBA" id="ARBA00005386"/>
    </source>
</evidence>
<feature type="repeat" description="TPR" evidence="8">
    <location>
        <begin position="137"/>
        <end position="170"/>
    </location>
</feature>
<gene>
    <name evidence="10" type="ORF">PRZ01_11900</name>
</gene>
<evidence type="ECO:0000256" key="6">
    <source>
        <dbReference type="ARBA" id="ARBA00022737"/>
    </source>
</evidence>
<dbReference type="EC" id="2.4.1.255" evidence="3"/>
<keyword evidence="4" id="KW-0328">Glycosyltransferase</keyword>
<dbReference type="Proteomes" id="UP001219862">
    <property type="component" value="Unassembled WGS sequence"/>
</dbReference>
<comment type="pathway">
    <text evidence="1">Protein modification; protein glycosylation.</text>
</comment>
<protein>
    <recommendedName>
        <fullName evidence="3">protein O-GlcNAc transferase</fullName>
        <ecNumber evidence="3">2.4.1.255</ecNumber>
    </recommendedName>
</protein>
<evidence type="ECO:0000313" key="10">
    <source>
        <dbReference type="EMBL" id="MDC8785894.1"/>
    </source>
</evidence>
<evidence type="ECO:0000256" key="7">
    <source>
        <dbReference type="ARBA" id="ARBA00022803"/>
    </source>
</evidence>
<dbReference type="Gene3D" id="1.25.40.10">
    <property type="entry name" value="Tetratricopeptide repeat domain"/>
    <property type="match status" value="1"/>
</dbReference>
<dbReference type="EMBL" id="JAQQXS010000009">
    <property type="protein sequence ID" value="MDC8785894.1"/>
    <property type="molecule type" value="Genomic_DNA"/>
</dbReference>
<evidence type="ECO:0000256" key="4">
    <source>
        <dbReference type="ARBA" id="ARBA00022676"/>
    </source>
</evidence>
<proteinExistence type="inferred from homology"/>
<dbReference type="Pfam" id="PF13844">
    <property type="entry name" value="Glyco_transf_41"/>
    <property type="match status" value="1"/>
</dbReference>
<evidence type="ECO:0000256" key="8">
    <source>
        <dbReference type="PROSITE-ProRule" id="PRU00339"/>
    </source>
</evidence>
<evidence type="ECO:0000256" key="3">
    <source>
        <dbReference type="ARBA" id="ARBA00011970"/>
    </source>
</evidence>
<dbReference type="RefSeq" id="WP_273597003.1">
    <property type="nucleotide sequence ID" value="NZ_JAQQXS010000009.1"/>
</dbReference>
<evidence type="ECO:0000256" key="5">
    <source>
        <dbReference type="ARBA" id="ARBA00022679"/>
    </source>
</evidence>
<dbReference type="Gene3D" id="3.40.50.2000">
    <property type="entry name" value="Glycogen Phosphorylase B"/>
    <property type="match status" value="1"/>
</dbReference>
<dbReference type="InterPro" id="IPR051939">
    <property type="entry name" value="Glycosyltr_41/O-GlcNAc_trsf"/>
</dbReference>
<feature type="domain" description="O-GlcNAc transferase C-terminal" evidence="9">
    <location>
        <begin position="620"/>
        <end position="715"/>
    </location>
</feature>
<dbReference type="SMART" id="SM00028">
    <property type="entry name" value="TPR"/>
    <property type="match status" value="7"/>
</dbReference>
<dbReference type="SUPFAM" id="SSF48452">
    <property type="entry name" value="TPR-like"/>
    <property type="match status" value="1"/>
</dbReference>
<feature type="repeat" description="TPR" evidence="8">
    <location>
        <begin position="205"/>
        <end position="238"/>
    </location>
</feature>
<comment type="caution">
    <text evidence="10">The sequence shown here is derived from an EMBL/GenBank/DDBJ whole genome shotgun (WGS) entry which is preliminary data.</text>
</comment>
<reference evidence="10 11" key="1">
    <citation type="submission" date="2022-10" db="EMBL/GenBank/DDBJ databases">
        <title>paucibacter sp. hw8 Genome sequencing.</title>
        <authorList>
            <person name="Park S."/>
        </authorList>
    </citation>
    <scope>NUCLEOTIDE SEQUENCE [LARGE SCALE GENOMIC DNA]</scope>
    <source>
        <strain evidence="11">hw8</strain>
    </source>
</reference>
<dbReference type="Gene3D" id="3.40.50.11380">
    <property type="match status" value="1"/>
</dbReference>
<name>A0ABT5KSH9_9BURK</name>
<sequence length="749" mass="81879">MNPAALLRTAATLGQQGKHAEAAAVYRTLLQKFPLREDANKGLLIALESSGAWAELEQQAGHLLERLPQFLPAWLSLARALLMQQKDALAACQRCVKLDPKNPGAYDYLGVACRRAGRLDEAAVALKNSLRLRPHSLSTRSNLANVWREAGRLSEAVQLYKEVLEADPQRLDTFYNYALALSDLGHLQAAEQLLRQLLSNAPGLADAHNALGSVLQTQGRLPEAEQAYRAALAIKPDMPDAVSNLLLVLHNQNKLTEMQPYLGRAVALMPSSAMFRLAALVFALPKMAGSQKDAAQRLAQFDAGLDAYALWRDAAVQQGGLRHDRLANLPFALAYLPGNHKDRLSRFADLSAQENTQPPQRPDWAPRAAGERIRLGIVSAHIRRHSVWDIVLKGLIEHLDASLFELTIYHLGAIEDAQTELAKQAVAQWRDAGSLAGSTGWADRIAQDRQDVLYYPELGMDTVCYGLAQQRLAPLQAAGWGHPITTGLATIDLFFSGQLIEPEDGQAHYREHLIRLPGTGCCTRPFEIEVGLEIEAQASEAVARLMSNANGASLFLIPQSLLKFAPEFDAVYVEIARRLGPCRFVIPVSESMQGLREPLHARLAAAFDAAGLKADDFVAFLPWLNEGEFRHALQVCTVFLDCPAFSGYTTAWKAVREGIPVLTLEGPFMRQRLAAGLLRQIGMPDLIAGAVPAYIDKAVALAQEPAADQQARRRAIAAAAPRADHDVSVVRAFERELLKRMPGAPALSP</sequence>
<comment type="similarity">
    <text evidence="2">Belongs to the glycosyltransferase 41 family. O-GlcNAc transferase subfamily.</text>
</comment>
<dbReference type="InterPro" id="IPR019734">
    <property type="entry name" value="TPR_rpt"/>
</dbReference>
<organism evidence="10 11">
    <name type="scientific">Roseateles koreensis</name>
    <dbReference type="NCBI Taxonomy" id="2987526"/>
    <lineage>
        <taxon>Bacteria</taxon>
        <taxon>Pseudomonadati</taxon>
        <taxon>Pseudomonadota</taxon>
        <taxon>Betaproteobacteria</taxon>
        <taxon>Burkholderiales</taxon>
        <taxon>Sphaerotilaceae</taxon>
        <taxon>Roseateles</taxon>
    </lineage>
</organism>
<dbReference type="PANTHER" id="PTHR44835">
    <property type="entry name" value="UDP-N-ACETYLGLUCOSAMINE--PEPTIDE N-ACETYLGLUCOSAMINYLTRANSFERASE SPINDLY-RELATED"/>
    <property type="match status" value="1"/>
</dbReference>
<dbReference type="PANTHER" id="PTHR44835:SF1">
    <property type="entry name" value="PROTEIN O-GLCNAC TRANSFERASE"/>
    <property type="match status" value="1"/>
</dbReference>
<dbReference type="InterPro" id="IPR011990">
    <property type="entry name" value="TPR-like_helical_dom_sf"/>
</dbReference>
<keyword evidence="5" id="KW-0808">Transferase</keyword>
<evidence type="ECO:0000256" key="1">
    <source>
        <dbReference type="ARBA" id="ARBA00004922"/>
    </source>
</evidence>
<dbReference type="PROSITE" id="PS50005">
    <property type="entry name" value="TPR"/>
    <property type="match status" value="3"/>
</dbReference>
<evidence type="ECO:0000313" key="11">
    <source>
        <dbReference type="Proteomes" id="UP001219862"/>
    </source>
</evidence>
<keyword evidence="7 8" id="KW-0802">TPR repeat</keyword>